<name>A0A0G1MQK9_9BACT</name>
<reference evidence="1 2" key="1">
    <citation type="journal article" date="2015" name="Nature">
        <title>rRNA introns, odd ribosomes, and small enigmatic genomes across a large radiation of phyla.</title>
        <authorList>
            <person name="Brown C.T."/>
            <person name="Hug L.A."/>
            <person name="Thomas B.C."/>
            <person name="Sharon I."/>
            <person name="Castelle C.J."/>
            <person name="Singh A."/>
            <person name="Wilkins M.J."/>
            <person name="Williams K.H."/>
            <person name="Banfield J.F."/>
        </authorList>
    </citation>
    <scope>NUCLEOTIDE SEQUENCE [LARGE SCALE GENOMIC DNA]</scope>
</reference>
<accession>A0A0G1MQK9</accession>
<dbReference type="SUPFAM" id="SSF143100">
    <property type="entry name" value="TTHA1013/TTHA0281-like"/>
    <property type="match status" value="1"/>
</dbReference>
<dbReference type="InterPro" id="IPR051404">
    <property type="entry name" value="TA_system_antitoxin"/>
</dbReference>
<comment type="caution">
    <text evidence="1">The sequence shown here is derived from an EMBL/GenBank/DDBJ whole genome shotgun (WGS) entry which is preliminary data.</text>
</comment>
<evidence type="ECO:0008006" key="3">
    <source>
        <dbReference type="Google" id="ProtNLM"/>
    </source>
</evidence>
<dbReference type="Proteomes" id="UP000034329">
    <property type="component" value="Unassembled WGS sequence"/>
</dbReference>
<gene>
    <name evidence="1" type="ORF">UX13_C0011G0020</name>
</gene>
<organism evidence="1 2">
    <name type="scientific">Candidatus Woesebacteria bacterium GW2011_GWB1_45_5</name>
    <dbReference type="NCBI Taxonomy" id="1618581"/>
    <lineage>
        <taxon>Bacteria</taxon>
        <taxon>Candidatus Woeseibacteriota</taxon>
    </lineage>
</organism>
<dbReference type="AlphaFoldDB" id="A0A0G1MQK9"/>
<dbReference type="Gene3D" id="3.30.160.250">
    <property type="match status" value="1"/>
</dbReference>
<evidence type="ECO:0000313" key="2">
    <source>
        <dbReference type="Proteomes" id="UP000034329"/>
    </source>
</evidence>
<dbReference type="EMBL" id="LCLA01000011">
    <property type="protein sequence ID" value="KKU10479.1"/>
    <property type="molecule type" value="Genomic_DNA"/>
</dbReference>
<dbReference type="PANTHER" id="PTHR34504">
    <property type="entry name" value="ANTITOXIN HICB"/>
    <property type="match status" value="1"/>
</dbReference>
<sequence length="82" mass="9392">MRKKYILEGLFEETTGSTYTVVIEKGEDGYFISDVLELPGCHTQEKTIPELLKNTKEAIQLYLGPSRKKPKSSFLRVQKIEV</sequence>
<evidence type="ECO:0000313" key="1">
    <source>
        <dbReference type="EMBL" id="KKU10479.1"/>
    </source>
</evidence>
<dbReference type="PANTHER" id="PTHR34504:SF2">
    <property type="entry name" value="UPF0150 PROTEIN SSL0259"/>
    <property type="match status" value="1"/>
</dbReference>
<protein>
    <recommendedName>
        <fullName evidence="3">HicB-like antitoxin of toxin-antitoxin system domain-containing protein</fullName>
    </recommendedName>
</protein>
<proteinExistence type="predicted"/>
<dbReference type="InterPro" id="IPR035069">
    <property type="entry name" value="TTHA1013/TTHA0281-like"/>
</dbReference>